<protein>
    <recommendedName>
        <fullName evidence="8">Homeobox domain-containing protein</fullName>
    </recommendedName>
</protein>
<dbReference type="PROSITE" id="PS50071">
    <property type="entry name" value="HOMEOBOX_2"/>
    <property type="match status" value="1"/>
</dbReference>
<keyword evidence="2 5" id="KW-0238">DNA-binding</keyword>
<dbReference type="PANTHER" id="PTHR24327:SF81">
    <property type="entry name" value="HOMEOTIC PROTEIN DISTAL-LESS-RELATED"/>
    <property type="match status" value="1"/>
</dbReference>
<dbReference type="PRINTS" id="PR00031">
    <property type="entry name" value="HTHREPRESSR"/>
</dbReference>
<dbReference type="InterPro" id="IPR017970">
    <property type="entry name" value="Homeobox_CS"/>
</dbReference>
<dbReference type="PRINTS" id="PR00024">
    <property type="entry name" value="HOMEOBOX"/>
</dbReference>
<evidence type="ECO:0000256" key="7">
    <source>
        <dbReference type="SAM" id="MobiDB-lite"/>
    </source>
</evidence>
<dbReference type="GO" id="GO:0000981">
    <property type="term" value="F:DNA-binding transcription factor activity, RNA polymerase II-specific"/>
    <property type="evidence" value="ECO:0007669"/>
    <property type="project" value="InterPro"/>
</dbReference>
<dbReference type="AlphaFoldDB" id="A0AAV2RPB9"/>
<feature type="region of interest" description="Disordered" evidence="7">
    <location>
        <begin position="99"/>
        <end position="276"/>
    </location>
</feature>
<feature type="domain" description="Homeobox" evidence="8">
    <location>
        <begin position="38"/>
        <end position="98"/>
    </location>
</feature>
<dbReference type="GO" id="GO:0000978">
    <property type="term" value="F:RNA polymerase II cis-regulatory region sequence-specific DNA binding"/>
    <property type="evidence" value="ECO:0007669"/>
    <property type="project" value="TreeGrafter"/>
</dbReference>
<dbReference type="InterPro" id="IPR000047">
    <property type="entry name" value="HTH_motif"/>
</dbReference>
<feature type="compositionally biased region" description="Low complexity" evidence="7">
    <location>
        <begin position="181"/>
        <end position="204"/>
    </location>
</feature>
<dbReference type="Gene3D" id="1.10.10.60">
    <property type="entry name" value="Homeodomain-like"/>
    <property type="match status" value="1"/>
</dbReference>
<reference evidence="9 10" key="1">
    <citation type="submission" date="2024-05" db="EMBL/GenBank/DDBJ databases">
        <authorList>
            <person name="Wallberg A."/>
        </authorList>
    </citation>
    <scope>NUCLEOTIDE SEQUENCE [LARGE SCALE GENOMIC DNA]</scope>
</reference>
<dbReference type="EMBL" id="CAXKWB010027870">
    <property type="protein sequence ID" value="CAL4132662.1"/>
    <property type="molecule type" value="Genomic_DNA"/>
</dbReference>
<dbReference type="InterPro" id="IPR050460">
    <property type="entry name" value="Distal-less_Homeobox_TF"/>
</dbReference>
<feature type="compositionally biased region" description="Pro residues" evidence="7">
    <location>
        <begin position="149"/>
        <end position="160"/>
    </location>
</feature>
<evidence type="ECO:0000313" key="10">
    <source>
        <dbReference type="Proteomes" id="UP001497623"/>
    </source>
</evidence>
<feature type="compositionally biased region" description="Low complexity" evidence="7">
    <location>
        <begin position="130"/>
        <end position="148"/>
    </location>
</feature>
<evidence type="ECO:0000256" key="1">
    <source>
        <dbReference type="ARBA" id="ARBA00004123"/>
    </source>
</evidence>
<dbReference type="SUPFAM" id="SSF46689">
    <property type="entry name" value="Homeodomain-like"/>
    <property type="match status" value="1"/>
</dbReference>
<evidence type="ECO:0000256" key="2">
    <source>
        <dbReference type="ARBA" id="ARBA00023125"/>
    </source>
</evidence>
<evidence type="ECO:0000256" key="5">
    <source>
        <dbReference type="PROSITE-ProRule" id="PRU00108"/>
    </source>
</evidence>
<dbReference type="FunFam" id="1.10.10.60:FF:000424">
    <property type="entry name" value="ANTP homeobox protein"/>
    <property type="match status" value="1"/>
</dbReference>
<dbReference type="InterPro" id="IPR020479">
    <property type="entry name" value="HD_metazoa"/>
</dbReference>
<dbReference type="CDD" id="cd00086">
    <property type="entry name" value="homeodomain"/>
    <property type="match status" value="1"/>
</dbReference>
<dbReference type="PROSITE" id="PS00027">
    <property type="entry name" value="HOMEOBOX_1"/>
    <property type="match status" value="1"/>
</dbReference>
<feature type="non-terminal residue" evidence="9">
    <location>
        <position position="1"/>
    </location>
</feature>
<keyword evidence="3 5" id="KW-0371">Homeobox</keyword>
<dbReference type="Pfam" id="PF00046">
    <property type="entry name" value="Homeodomain"/>
    <property type="match status" value="1"/>
</dbReference>
<keyword evidence="4 5" id="KW-0539">Nucleus</keyword>
<dbReference type="Proteomes" id="UP001497623">
    <property type="component" value="Unassembled WGS sequence"/>
</dbReference>
<evidence type="ECO:0000259" key="8">
    <source>
        <dbReference type="PROSITE" id="PS50071"/>
    </source>
</evidence>
<dbReference type="InterPro" id="IPR009057">
    <property type="entry name" value="Homeodomain-like_sf"/>
</dbReference>
<sequence length="276" mass="29155">DSNYSLWEISRSAQVSALYAGIHSDKELDGVRVNGKGKKMRKPRTIYSSLQLQHLNKIFQRTQYLSLPERAELAASLGLTQTQIKIWFQNRRSKCKKLMKAVQSGSGPSTPMGAPVTPGSPLRGSPIEGPETLSQPLPSTTPQSSISSTPPPPQTPPTPHPFTSMASAGPHLGPPSSQTTAPSVPSQAQQQQQHQQQQQQVQHQGGARHGPLAGGDRSSGGGPAPEHGHGGGGGAAAGAAMSAPPTPSSAPSPACTPHHWQEDMKPPINSPYMYSW</sequence>
<evidence type="ECO:0000256" key="6">
    <source>
        <dbReference type="RuleBase" id="RU000682"/>
    </source>
</evidence>
<evidence type="ECO:0000256" key="4">
    <source>
        <dbReference type="ARBA" id="ARBA00023242"/>
    </source>
</evidence>
<comment type="caution">
    <text evidence="9">The sequence shown here is derived from an EMBL/GenBank/DDBJ whole genome shotgun (WGS) entry which is preliminary data.</text>
</comment>
<keyword evidence="10" id="KW-1185">Reference proteome</keyword>
<dbReference type="SMART" id="SM00389">
    <property type="entry name" value="HOX"/>
    <property type="match status" value="1"/>
</dbReference>
<dbReference type="PANTHER" id="PTHR24327">
    <property type="entry name" value="HOMEOBOX PROTEIN"/>
    <property type="match status" value="1"/>
</dbReference>
<comment type="subcellular location">
    <subcellularLocation>
        <location evidence="1 5 6">Nucleus</location>
    </subcellularLocation>
</comment>
<evidence type="ECO:0000256" key="3">
    <source>
        <dbReference type="ARBA" id="ARBA00023155"/>
    </source>
</evidence>
<gene>
    <name evidence="9" type="ORF">MNOR_LOCUS27042</name>
</gene>
<organism evidence="9 10">
    <name type="scientific">Meganyctiphanes norvegica</name>
    <name type="common">Northern krill</name>
    <name type="synonym">Thysanopoda norvegica</name>
    <dbReference type="NCBI Taxonomy" id="48144"/>
    <lineage>
        <taxon>Eukaryota</taxon>
        <taxon>Metazoa</taxon>
        <taxon>Ecdysozoa</taxon>
        <taxon>Arthropoda</taxon>
        <taxon>Crustacea</taxon>
        <taxon>Multicrustacea</taxon>
        <taxon>Malacostraca</taxon>
        <taxon>Eumalacostraca</taxon>
        <taxon>Eucarida</taxon>
        <taxon>Euphausiacea</taxon>
        <taxon>Euphausiidae</taxon>
        <taxon>Meganyctiphanes</taxon>
    </lineage>
</organism>
<dbReference type="GO" id="GO:0005634">
    <property type="term" value="C:nucleus"/>
    <property type="evidence" value="ECO:0007669"/>
    <property type="project" value="UniProtKB-SubCell"/>
</dbReference>
<evidence type="ECO:0000313" key="9">
    <source>
        <dbReference type="EMBL" id="CAL4132662.1"/>
    </source>
</evidence>
<feature type="DNA-binding region" description="Homeobox" evidence="5">
    <location>
        <begin position="40"/>
        <end position="99"/>
    </location>
</feature>
<dbReference type="InterPro" id="IPR001356">
    <property type="entry name" value="HD"/>
</dbReference>
<proteinExistence type="predicted"/>
<name>A0AAV2RPB9_MEGNR</name>
<accession>A0AAV2RPB9</accession>